<dbReference type="RefSeq" id="WP_197005056.1">
    <property type="nucleotide sequence ID" value="NZ_BONS01000017.1"/>
</dbReference>
<gene>
    <name evidence="1" type="ORF">IW245_004473</name>
</gene>
<dbReference type="Proteomes" id="UP000622552">
    <property type="component" value="Unassembled WGS sequence"/>
</dbReference>
<sequence>MTSGVSASGEPAQYYWCLLHKRVETEGDACAGQYRLGPYATAQDASRAVQMVAEREARLDAEDARWKGEKA</sequence>
<reference evidence="1" key="1">
    <citation type="submission" date="2020-11" db="EMBL/GenBank/DDBJ databases">
        <title>Sequencing the genomes of 1000 actinobacteria strains.</title>
        <authorList>
            <person name="Klenk H.-P."/>
        </authorList>
    </citation>
    <scope>NUCLEOTIDE SEQUENCE</scope>
    <source>
        <strain evidence="1">DSM 45356</strain>
    </source>
</reference>
<comment type="caution">
    <text evidence="1">The sequence shown here is derived from an EMBL/GenBank/DDBJ whole genome shotgun (WGS) entry which is preliminary data.</text>
</comment>
<dbReference type="EMBL" id="JADOUF010000001">
    <property type="protein sequence ID" value="MBG6138279.1"/>
    <property type="molecule type" value="Genomic_DNA"/>
</dbReference>
<evidence type="ECO:0008006" key="3">
    <source>
        <dbReference type="Google" id="ProtNLM"/>
    </source>
</evidence>
<name>A0A8J7GG20_9ACTN</name>
<accession>A0A8J7GG20</accession>
<organism evidence="1 2">
    <name type="scientific">Longispora fulva</name>
    <dbReference type="NCBI Taxonomy" id="619741"/>
    <lineage>
        <taxon>Bacteria</taxon>
        <taxon>Bacillati</taxon>
        <taxon>Actinomycetota</taxon>
        <taxon>Actinomycetes</taxon>
        <taxon>Micromonosporales</taxon>
        <taxon>Micromonosporaceae</taxon>
        <taxon>Longispora</taxon>
    </lineage>
</organism>
<dbReference type="AlphaFoldDB" id="A0A8J7GG20"/>
<evidence type="ECO:0000313" key="2">
    <source>
        <dbReference type="Proteomes" id="UP000622552"/>
    </source>
</evidence>
<proteinExistence type="predicted"/>
<keyword evidence="2" id="KW-1185">Reference proteome</keyword>
<protein>
    <recommendedName>
        <fullName evidence="3">SPOR domain-containing protein</fullName>
    </recommendedName>
</protein>
<evidence type="ECO:0000313" key="1">
    <source>
        <dbReference type="EMBL" id="MBG6138279.1"/>
    </source>
</evidence>